<dbReference type="InterPro" id="IPR004358">
    <property type="entry name" value="Sig_transdc_His_kin-like_C"/>
</dbReference>
<dbReference type="AlphaFoldDB" id="F3KJ48"/>
<evidence type="ECO:0000256" key="7">
    <source>
        <dbReference type="SAM" id="Coils"/>
    </source>
</evidence>
<dbReference type="GO" id="GO:0000155">
    <property type="term" value="F:phosphorelay sensor kinase activity"/>
    <property type="evidence" value="ECO:0007669"/>
    <property type="project" value="InterPro"/>
</dbReference>
<dbReference type="Gene3D" id="1.10.287.130">
    <property type="match status" value="1"/>
</dbReference>
<evidence type="ECO:0000256" key="5">
    <source>
        <dbReference type="ARBA" id="ARBA00022840"/>
    </source>
</evidence>
<dbReference type="PROSITE" id="PS50109">
    <property type="entry name" value="HIS_KIN"/>
    <property type="match status" value="1"/>
</dbReference>
<evidence type="ECO:0000256" key="3">
    <source>
        <dbReference type="ARBA" id="ARBA00022741"/>
    </source>
</evidence>
<keyword evidence="6" id="KW-0902">Two-component regulatory system</keyword>
<comment type="caution">
    <text evidence="9">The sequence shown here is derived from an EMBL/GenBank/DDBJ whole genome shotgun (WGS) entry which is preliminary data.</text>
</comment>
<dbReference type="EMBL" id="AEGP01000027">
    <property type="protein sequence ID" value="EGG42618.1"/>
    <property type="molecule type" value="Genomic_DNA"/>
</dbReference>
<dbReference type="PRINTS" id="PR00344">
    <property type="entry name" value="BCTRLSENSOR"/>
</dbReference>
<keyword evidence="5" id="KW-0067">ATP-binding</keyword>
<feature type="coiled-coil region" evidence="7">
    <location>
        <begin position="17"/>
        <end position="93"/>
    </location>
</feature>
<dbReference type="SMART" id="SM00387">
    <property type="entry name" value="HATPase_c"/>
    <property type="match status" value="1"/>
</dbReference>
<reference evidence="9" key="1">
    <citation type="journal article" date="2011" name="PLoS ONE">
        <title>Genome of a low-salinity ammonia-oxidizing archaeon determined by single-cell and metagenomic analysis.</title>
        <authorList>
            <person name="Blainey P.C."/>
            <person name="Mosier A.C."/>
            <person name="Potanina A."/>
            <person name="Francis C.A."/>
            <person name="Quake S.R."/>
        </authorList>
    </citation>
    <scope>NUCLEOTIDE SEQUENCE [LARGE SCALE GENOMIC DNA]</scope>
    <source>
        <strain evidence="9">SFB1</strain>
    </source>
</reference>
<feature type="domain" description="Histidine kinase" evidence="8">
    <location>
        <begin position="151"/>
        <end position="351"/>
    </location>
</feature>
<dbReference type="SUPFAM" id="SSF47384">
    <property type="entry name" value="Homodimeric domain of signal transducing histidine kinase"/>
    <property type="match status" value="1"/>
</dbReference>
<keyword evidence="4 9" id="KW-0418">Kinase</keyword>
<sequence>MLSGSSLESDPVLRDLAEISVNALKDLELAKKELKENDFRMQEMNKMANERVQEMTKVNHQLQEKISFVENMTKSIQEKNAHLENELKSVSLEKINYSKLNELLKIDLGKVIKKEKELSIKQIFLEKKIQEQSSDLMRTEKMAMIGQFTSRLAHDIRNPLTKLKISHEILSQAQNLSVMDKIKHQQRITDAIINITHIIEDVLEFVRMSELNLRENTLKNILNASIDNLDIPSSVNVKIEGDDTTILCDNRKLEAVFMNILKNALEAIKNQGYITIKILNNDSNTEIYFEDSGEGISQVVQSKMYEPMFTTKQHGSGLGLAICKMIVEQHGGKLIYKNHPSAFSVILPKTNKTKTIVQ</sequence>
<protein>
    <submittedName>
        <fullName evidence="9">Signal transduction histidine kinase</fullName>
    </submittedName>
</protein>
<dbReference type="STRING" id="886738.Nlim_0503"/>
<evidence type="ECO:0000256" key="4">
    <source>
        <dbReference type="ARBA" id="ARBA00022777"/>
    </source>
</evidence>
<dbReference type="CDD" id="cd00082">
    <property type="entry name" value="HisKA"/>
    <property type="match status" value="1"/>
</dbReference>
<dbReference type="Pfam" id="PF02518">
    <property type="entry name" value="HATPase_c"/>
    <property type="match status" value="1"/>
</dbReference>
<dbReference type="Gene3D" id="3.30.565.10">
    <property type="entry name" value="Histidine kinase-like ATPase, C-terminal domain"/>
    <property type="match status" value="1"/>
</dbReference>
<organism evidence="9">
    <name type="scientific">Candidatus Nitrosarchaeum limnium SFB1</name>
    <dbReference type="NCBI Taxonomy" id="886738"/>
    <lineage>
        <taxon>Archaea</taxon>
        <taxon>Nitrososphaerota</taxon>
        <taxon>Nitrososphaeria</taxon>
        <taxon>Nitrosopumilales</taxon>
        <taxon>Nitrosopumilaceae</taxon>
        <taxon>Nitrosarchaeum</taxon>
    </lineage>
</organism>
<dbReference type="CDD" id="cd00075">
    <property type="entry name" value="HATPase"/>
    <property type="match status" value="1"/>
</dbReference>
<dbReference type="PANTHER" id="PTHR43065">
    <property type="entry name" value="SENSOR HISTIDINE KINASE"/>
    <property type="match status" value="1"/>
</dbReference>
<accession>F3KJ48</accession>
<keyword evidence="2" id="KW-0808">Transferase</keyword>
<proteinExistence type="predicted"/>
<dbReference type="PANTHER" id="PTHR43065:SF10">
    <property type="entry name" value="PEROXIDE STRESS-ACTIVATED HISTIDINE KINASE MAK3"/>
    <property type="match status" value="1"/>
</dbReference>
<dbReference type="InterPro" id="IPR003594">
    <property type="entry name" value="HATPase_dom"/>
</dbReference>
<dbReference type="Proteomes" id="UP000004348">
    <property type="component" value="Chromosome"/>
</dbReference>
<evidence type="ECO:0000256" key="1">
    <source>
        <dbReference type="ARBA" id="ARBA00022553"/>
    </source>
</evidence>
<evidence type="ECO:0000256" key="2">
    <source>
        <dbReference type="ARBA" id="ARBA00022679"/>
    </source>
</evidence>
<dbReference type="SUPFAM" id="SSF55874">
    <property type="entry name" value="ATPase domain of HSP90 chaperone/DNA topoisomerase II/histidine kinase"/>
    <property type="match status" value="1"/>
</dbReference>
<name>F3KJ48_9ARCH</name>
<dbReference type="InterPro" id="IPR003661">
    <property type="entry name" value="HisK_dim/P_dom"/>
</dbReference>
<evidence type="ECO:0000259" key="8">
    <source>
        <dbReference type="PROSITE" id="PS50109"/>
    </source>
</evidence>
<dbReference type="GO" id="GO:0005524">
    <property type="term" value="F:ATP binding"/>
    <property type="evidence" value="ECO:0007669"/>
    <property type="project" value="UniProtKB-KW"/>
</dbReference>
<keyword evidence="3" id="KW-0547">Nucleotide-binding</keyword>
<dbReference type="HOGENOM" id="CLU_000445_89_1_2"/>
<dbReference type="InterPro" id="IPR036890">
    <property type="entry name" value="HATPase_C_sf"/>
</dbReference>
<dbReference type="InterPro" id="IPR005467">
    <property type="entry name" value="His_kinase_dom"/>
</dbReference>
<dbReference type="SMART" id="SM00388">
    <property type="entry name" value="HisKA"/>
    <property type="match status" value="1"/>
</dbReference>
<dbReference type="InterPro" id="IPR036097">
    <property type="entry name" value="HisK_dim/P_sf"/>
</dbReference>
<evidence type="ECO:0000313" key="9">
    <source>
        <dbReference type="EMBL" id="EGG42618.1"/>
    </source>
</evidence>
<keyword evidence="1" id="KW-0597">Phosphoprotein</keyword>
<keyword evidence="7" id="KW-0175">Coiled coil</keyword>
<evidence type="ECO:0000256" key="6">
    <source>
        <dbReference type="ARBA" id="ARBA00023012"/>
    </source>
</evidence>
<gene>
    <name evidence="9" type="ORF">Nlim_0503</name>
</gene>
<dbReference type="Pfam" id="PF00512">
    <property type="entry name" value="HisKA"/>
    <property type="match status" value="1"/>
</dbReference>